<protein>
    <submittedName>
        <fullName evidence="1">Uncharacterized protein</fullName>
    </submittedName>
</protein>
<name>A0A225VQH1_9STRA</name>
<sequence length="172" mass="19622">MTKNSDICGVLYASLPDNYFKCKCCGTVRHQQRSSDYGNLISRLKDKHPEYETDYVAHTSSLAAILQSFAFVSDKIANVYHLMEWVVDRNMPLSDVDHSMSRLKPISSKTPIKYLILVTMAVEKVIAANMPSELGIMFDSWQCLSEHYVALIAMYWRNDEMNFDLLALAPLD</sequence>
<proteinExistence type="predicted"/>
<gene>
    <name evidence="1" type="ORF">PHMEG_00019995</name>
</gene>
<dbReference type="AlphaFoldDB" id="A0A225VQH1"/>
<organism evidence="1 2">
    <name type="scientific">Phytophthora megakarya</name>
    <dbReference type="NCBI Taxonomy" id="4795"/>
    <lineage>
        <taxon>Eukaryota</taxon>
        <taxon>Sar</taxon>
        <taxon>Stramenopiles</taxon>
        <taxon>Oomycota</taxon>
        <taxon>Peronosporomycetes</taxon>
        <taxon>Peronosporales</taxon>
        <taxon>Peronosporaceae</taxon>
        <taxon>Phytophthora</taxon>
    </lineage>
</organism>
<dbReference type="Proteomes" id="UP000198211">
    <property type="component" value="Unassembled WGS sequence"/>
</dbReference>
<comment type="caution">
    <text evidence="1">The sequence shown here is derived from an EMBL/GenBank/DDBJ whole genome shotgun (WGS) entry which is preliminary data.</text>
</comment>
<dbReference type="PANTHER" id="PTHR40866:SF1">
    <property type="entry name" value="BED-TYPE DOMAIN-CONTAINING PROTEIN"/>
    <property type="match status" value="1"/>
</dbReference>
<dbReference type="EMBL" id="NBNE01003479">
    <property type="protein sequence ID" value="OWZ07592.1"/>
    <property type="molecule type" value="Genomic_DNA"/>
</dbReference>
<reference evidence="2" key="1">
    <citation type="submission" date="2017-03" db="EMBL/GenBank/DDBJ databases">
        <title>Phytopthora megakarya and P. palmivora, two closely related causual agents of cacao black pod achieved similar genome size and gene model numbers by different mechanisms.</title>
        <authorList>
            <person name="Ali S."/>
            <person name="Shao J."/>
            <person name="Larry D.J."/>
            <person name="Kronmiller B."/>
            <person name="Shen D."/>
            <person name="Strem M.D."/>
            <person name="Melnick R.L."/>
            <person name="Guiltinan M.J."/>
            <person name="Tyler B.M."/>
            <person name="Meinhardt L.W."/>
            <person name="Bailey B.A."/>
        </authorList>
    </citation>
    <scope>NUCLEOTIDE SEQUENCE [LARGE SCALE GENOMIC DNA]</scope>
    <source>
        <strain evidence="2">zdho120</strain>
    </source>
</reference>
<dbReference type="OrthoDB" id="90511at2759"/>
<dbReference type="PANTHER" id="PTHR40866">
    <property type="entry name" value="BED-TYPE DOMAIN-CONTAINING PROTEIN"/>
    <property type="match status" value="1"/>
</dbReference>
<evidence type="ECO:0000313" key="2">
    <source>
        <dbReference type="Proteomes" id="UP000198211"/>
    </source>
</evidence>
<evidence type="ECO:0000313" key="1">
    <source>
        <dbReference type="EMBL" id="OWZ07592.1"/>
    </source>
</evidence>
<keyword evidence="2" id="KW-1185">Reference proteome</keyword>
<accession>A0A225VQH1</accession>